<feature type="region of interest" description="Disordered" evidence="2">
    <location>
        <begin position="1"/>
        <end position="44"/>
    </location>
</feature>
<dbReference type="InterPro" id="IPR007060">
    <property type="entry name" value="FtsL/DivIC"/>
</dbReference>
<keyword evidence="5" id="KW-1185">Reference proteome</keyword>
<evidence type="ECO:0000256" key="2">
    <source>
        <dbReference type="SAM" id="MobiDB-lite"/>
    </source>
</evidence>
<accession>A0ABN2R3X0</accession>
<evidence type="ECO:0000256" key="1">
    <source>
        <dbReference type="SAM" id="Coils"/>
    </source>
</evidence>
<sequence>MTQRSRDRDRRGARAESSAARRPVRARRETTGRTTLRRGLSAKRASGAAKVLGMSNTRRAAVVAIVVCALAFTIAVPLRTYLTQKSEVTVQEQKRAELQQEVANLQARQNQLRDPAQIEAEARKRLRYVMPGETPYMVQLPEDKAQPQAPQPGQQPAPQGAWYERLWHSITG</sequence>
<evidence type="ECO:0000313" key="5">
    <source>
        <dbReference type="Proteomes" id="UP001501116"/>
    </source>
</evidence>
<name>A0ABN2R3X0_9PSEU</name>
<feature type="transmembrane region" description="Helical" evidence="3">
    <location>
        <begin position="60"/>
        <end position="82"/>
    </location>
</feature>
<feature type="compositionally biased region" description="Basic and acidic residues" evidence="2">
    <location>
        <begin position="1"/>
        <end position="14"/>
    </location>
</feature>
<keyword evidence="1" id="KW-0175">Coiled coil</keyword>
<dbReference type="Proteomes" id="UP001501116">
    <property type="component" value="Unassembled WGS sequence"/>
</dbReference>
<evidence type="ECO:0000256" key="3">
    <source>
        <dbReference type="SAM" id="Phobius"/>
    </source>
</evidence>
<organism evidence="4 5">
    <name type="scientific">Amycolatopsis minnesotensis</name>
    <dbReference type="NCBI Taxonomy" id="337894"/>
    <lineage>
        <taxon>Bacteria</taxon>
        <taxon>Bacillati</taxon>
        <taxon>Actinomycetota</taxon>
        <taxon>Actinomycetes</taxon>
        <taxon>Pseudonocardiales</taxon>
        <taxon>Pseudonocardiaceae</taxon>
        <taxon>Amycolatopsis</taxon>
    </lineage>
</organism>
<keyword evidence="3" id="KW-1133">Transmembrane helix</keyword>
<proteinExistence type="predicted"/>
<feature type="region of interest" description="Disordered" evidence="2">
    <location>
        <begin position="141"/>
        <end position="162"/>
    </location>
</feature>
<keyword evidence="3" id="KW-0472">Membrane</keyword>
<protein>
    <recommendedName>
        <fullName evidence="6">Septum formation initiator</fullName>
    </recommendedName>
</protein>
<evidence type="ECO:0008006" key="6">
    <source>
        <dbReference type="Google" id="ProtNLM"/>
    </source>
</evidence>
<evidence type="ECO:0000313" key="4">
    <source>
        <dbReference type="EMBL" id="GAA1962844.1"/>
    </source>
</evidence>
<gene>
    <name evidence="4" type="ORF">GCM10009754_37670</name>
</gene>
<dbReference type="Pfam" id="PF04977">
    <property type="entry name" value="DivIC"/>
    <property type="match status" value="1"/>
</dbReference>
<keyword evidence="3" id="KW-0812">Transmembrane</keyword>
<dbReference type="EMBL" id="BAAANN010000014">
    <property type="protein sequence ID" value="GAA1962844.1"/>
    <property type="molecule type" value="Genomic_DNA"/>
</dbReference>
<feature type="coiled-coil region" evidence="1">
    <location>
        <begin position="88"/>
        <end position="115"/>
    </location>
</feature>
<reference evidence="4 5" key="1">
    <citation type="journal article" date="2019" name="Int. J. Syst. Evol. Microbiol.">
        <title>The Global Catalogue of Microorganisms (GCM) 10K type strain sequencing project: providing services to taxonomists for standard genome sequencing and annotation.</title>
        <authorList>
            <consortium name="The Broad Institute Genomics Platform"/>
            <consortium name="The Broad Institute Genome Sequencing Center for Infectious Disease"/>
            <person name="Wu L."/>
            <person name="Ma J."/>
        </authorList>
    </citation>
    <scope>NUCLEOTIDE SEQUENCE [LARGE SCALE GENOMIC DNA]</scope>
    <source>
        <strain evidence="4 5">JCM 14545</strain>
    </source>
</reference>
<dbReference type="RefSeq" id="WP_344419964.1">
    <property type="nucleotide sequence ID" value="NZ_BAAANN010000014.1"/>
</dbReference>
<comment type="caution">
    <text evidence="4">The sequence shown here is derived from an EMBL/GenBank/DDBJ whole genome shotgun (WGS) entry which is preliminary data.</text>
</comment>